<feature type="region of interest" description="Disordered" evidence="3">
    <location>
        <begin position="964"/>
        <end position="1037"/>
    </location>
</feature>
<dbReference type="OrthoDB" id="266138at2759"/>
<feature type="compositionally biased region" description="Low complexity" evidence="3">
    <location>
        <begin position="893"/>
        <end position="905"/>
    </location>
</feature>
<keyword evidence="2" id="KW-0677">Repeat</keyword>
<evidence type="ECO:0000313" key="4">
    <source>
        <dbReference type="EMBL" id="KPI86022.1"/>
    </source>
</evidence>
<feature type="compositionally biased region" description="Low complexity" evidence="3">
    <location>
        <begin position="1163"/>
        <end position="1176"/>
    </location>
</feature>
<feature type="compositionally biased region" description="Low complexity" evidence="3">
    <location>
        <begin position="1307"/>
        <end position="1320"/>
    </location>
</feature>
<gene>
    <name evidence="4" type="ORF">ABL78_4925</name>
</gene>
<feature type="region of interest" description="Disordered" evidence="3">
    <location>
        <begin position="1116"/>
        <end position="1322"/>
    </location>
</feature>
<feature type="compositionally biased region" description="Basic and acidic residues" evidence="3">
    <location>
        <begin position="416"/>
        <end position="429"/>
    </location>
</feature>
<dbReference type="PROSITE" id="PS51450">
    <property type="entry name" value="LRR"/>
    <property type="match status" value="2"/>
</dbReference>
<keyword evidence="1" id="KW-0433">Leucine-rich repeat</keyword>
<dbReference type="SMART" id="SM00365">
    <property type="entry name" value="LRR_SD22"/>
    <property type="match status" value="3"/>
</dbReference>
<dbReference type="GO" id="GO:0005737">
    <property type="term" value="C:cytoplasm"/>
    <property type="evidence" value="ECO:0007669"/>
    <property type="project" value="TreeGrafter"/>
</dbReference>
<accession>A0A0N1PBJ4</accession>
<feature type="compositionally biased region" description="Low complexity" evidence="3">
    <location>
        <begin position="224"/>
        <end position="244"/>
    </location>
</feature>
<evidence type="ECO:0000256" key="2">
    <source>
        <dbReference type="ARBA" id="ARBA00022737"/>
    </source>
</evidence>
<feature type="compositionally biased region" description="Polar residues" evidence="3">
    <location>
        <begin position="1199"/>
        <end position="1208"/>
    </location>
</feature>
<evidence type="ECO:0008006" key="6">
    <source>
        <dbReference type="Google" id="ProtNLM"/>
    </source>
</evidence>
<reference evidence="4 5" key="1">
    <citation type="journal article" date="2015" name="PLoS Pathog.">
        <title>Leptomonas seymouri: Adaptations to the Dixenous Life Cycle Analyzed by Genome Sequencing, Transcriptome Profiling and Co-infection with Leishmania donovani.</title>
        <authorList>
            <person name="Kraeva N."/>
            <person name="Butenko A."/>
            <person name="Hlavacova J."/>
            <person name="Kostygov A."/>
            <person name="Myskova J."/>
            <person name="Grybchuk D."/>
            <person name="Lestinova T."/>
            <person name="Votypka J."/>
            <person name="Volf P."/>
            <person name="Opperdoes F."/>
            <person name="Flegontov P."/>
            <person name="Lukes J."/>
            <person name="Yurchenko V."/>
        </authorList>
    </citation>
    <scope>NUCLEOTIDE SEQUENCE [LARGE SCALE GENOMIC DNA]</scope>
    <source>
        <strain evidence="4 5">ATCC 30220</strain>
    </source>
</reference>
<dbReference type="InterPro" id="IPR032675">
    <property type="entry name" value="LRR_dom_sf"/>
</dbReference>
<dbReference type="FunFam" id="3.80.10.10:FF:001344">
    <property type="entry name" value="Uncharacterized protein"/>
    <property type="match status" value="1"/>
</dbReference>
<protein>
    <recommendedName>
        <fullName evidence="6">Leucine-rich repeat protein</fullName>
    </recommendedName>
</protein>
<feature type="compositionally biased region" description="Low complexity" evidence="3">
    <location>
        <begin position="964"/>
        <end position="1003"/>
    </location>
</feature>
<proteinExistence type="predicted"/>
<feature type="region of interest" description="Disordered" evidence="3">
    <location>
        <begin position="872"/>
        <end position="924"/>
    </location>
</feature>
<feature type="compositionally biased region" description="Low complexity" evidence="3">
    <location>
        <begin position="1266"/>
        <end position="1275"/>
    </location>
</feature>
<feature type="region of interest" description="Disordered" evidence="3">
    <location>
        <begin position="277"/>
        <end position="302"/>
    </location>
</feature>
<feature type="region of interest" description="Disordered" evidence="3">
    <location>
        <begin position="727"/>
        <end position="771"/>
    </location>
</feature>
<dbReference type="InterPro" id="IPR001611">
    <property type="entry name" value="Leu-rich_rpt"/>
</dbReference>
<dbReference type="PANTHER" id="PTHR15454">
    <property type="entry name" value="NISCHARIN RELATED"/>
    <property type="match status" value="1"/>
</dbReference>
<name>A0A0N1PBJ4_LEPSE</name>
<dbReference type="SMART" id="SM00364">
    <property type="entry name" value="LRR_BAC"/>
    <property type="match status" value="3"/>
</dbReference>
<feature type="compositionally biased region" description="Polar residues" evidence="3">
    <location>
        <begin position="277"/>
        <end position="294"/>
    </location>
</feature>
<feature type="compositionally biased region" description="Polar residues" evidence="3">
    <location>
        <begin position="175"/>
        <end position="185"/>
    </location>
</feature>
<feature type="region of interest" description="Disordered" evidence="3">
    <location>
        <begin position="363"/>
        <end position="429"/>
    </location>
</feature>
<dbReference type="Proteomes" id="UP000038009">
    <property type="component" value="Unassembled WGS sequence"/>
</dbReference>
<dbReference type="EMBL" id="LJSK01000153">
    <property type="protein sequence ID" value="KPI86022.1"/>
    <property type="molecule type" value="Genomic_DNA"/>
</dbReference>
<dbReference type="VEuPathDB" id="TriTrypDB:Lsey_0153_0140"/>
<dbReference type="SUPFAM" id="SSF52058">
    <property type="entry name" value="L domain-like"/>
    <property type="match status" value="1"/>
</dbReference>
<evidence type="ECO:0000256" key="3">
    <source>
        <dbReference type="SAM" id="MobiDB-lite"/>
    </source>
</evidence>
<organism evidence="4 5">
    <name type="scientific">Leptomonas seymouri</name>
    <dbReference type="NCBI Taxonomy" id="5684"/>
    <lineage>
        <taxon>Eukaryota</taxon>
        <taxon>Discoba</taxon>
        <taxon>Euglenozoa</taxon>
        <taxon>Kinetoplastea</taxon>
        <taxon>Metakinetoplastina</taxon>
        <taxon>Trypanosomatida</taxon>
        <taxon>Trypanosomatidae</taxon>
        <taxon>Leishmaniinae</taxon>
        <taxon>Leptomonas</taxon>
    </lineage>
</organism>
<feature type="compositionally biased region" description="Basic and acidic residues" evidence="3">
    <location>
        <begin position="209"/>
        <end position="223"/>
    </location>
</feature>
<feature type="compositionally biased region" description="Basic and acidic residues" evidence="3">
    <location>
        <begin position="1280"/>
        <end position="1293"/>
    </location>
</feature>
<sequence length="1490" mass="158113">MPPAHEFQERLAPLFALELRRQGVPDADEWVHRLQTHCSYTPANTYASVDREANTASSSARHPSHAPCVLAVDMTSVAMGDRPAVALCEALLKVEGPNARQRFNDVVEWQVLWRRCGLTDRALHHLMLLVSGCPKLALLDVSGNAFSEDGRMRLLHAAAEVPCSVIVTDDVHGSGSDTSQSVSCSRTRDRSPPSCPVSSTPPVSAGAKGSEEHQQRQQGRHEAAVAGHAAAAAPVANASNASEPPTVTGASSHLHPSEPQPQPQQLFQFPLRQLQRSPSLTATSTSFSRSQRNYASGGADALQRRRDELFGPRARTAAAHATSTTAAAAAAATATATATAAVSEPTLAASYREPVNVDADVERGTSSASMPMKAAVRSPALPSPSASPALTPPPPSASRQGVEGNAGAPKAMGDNVVRDSRPREPFEDRNDQIDIAANLIPVLDSALDLSALSLRDGTLRHAHMFGGATTVGDVLDAYERAAAQQMQRHGQDSGSSVDAELRARLPAALLGGTTYSAITVLILRQNHLTSIRPLPATLLRLDVSSNDLTELSGLHTCKMLTVLNARRNRLRTISGLEKNLGIAHLFLGHNKIQVIEGLAHLVLLETLDVTFNQLRTQSSVRMLSLCSALRHLLIRGNPLMETGMPGMVTVLRNLSPTLLVVDEQRVGSSKLADRALMQRGWGRPPNLIDCTNPVTAAATASSGSTLHYSGPSAASPALTHTATSVLSGAGGEPLERSIASSLPFTASRRREGSSSGGRRRPAPFAPDHDAVDERSLDVLHMLTRGVTAPTGYGDTAKCQHAAQRLAVLKRAEEEKERQQRGRRLTAGGHPLRRAVVTQLAEESRRYVEDTMTRRITAQQLSASALSSQAVMRASVGGDNRSLAASEKRHSVERSTPTHPSPRSTTEAVGGVDSPAPCPTLPSQAVMDPVTAEVLRRYELRNRPIRRRSTAGAKPKVAMTHAAELRAASTRRSLSASTTRQESPAPTAAPAPSITAAAAAAPTSDGAGVRLDLRRRGPGGPRAQSAASSHNTHADGDVDATLDAVYVEDMRGGDSLAREAPTESGGASSYAALRLIDKQASRRAAAGSRAFEEAEIECSPISTDPQTRQLNSLNTTASVYERSDRRDPPLPAPTHRPHPVAATHARAASTDRVQGTHRDPLVLASAPASTSPSAATARGRVAGLSSVRTDGQRHSAPTAAGSSARSTGTRDALRDPSDVEETAIYPASRSHSRGSRAGASQRTPLPISQAAAQPSGTGRELSRRGPSAAAAAAASAGWPLQEHRSPSRGGRDGDGGSGSAALIPTHAPSPSTSRSRSSSPSLQPLHIDAAQRRRVQSWCAQLAEDAGAVQEALQTLVELLEAQRQPQQPSPESSCSLPPTYLHERRRCVDIIQDSGMLADTQVPMHVVVYFGFSKSELDGETDRSADVVSREGKSEQAWLREVGERTEVLRLMHLIGDAKTCLRYVSLLVGDGRERLLQQYVDQLKESLRS</sequence>
<evidence type="ECO:0000256" key="1">
    <source>
        <dbReference type="ARBA" id="ARBA00022614"/>
    </source>
</evidence>
<dbReference type="PANTHER" id="PTHR15454:SF70">
    <property type="entry name" value="LEUCINE-RICH REPEAT PROTEIN (LRRP)"/>
    <property type="match status" value="1"/>
</dbReference>
<feature type="region of interest" description="Disordered" evidence="3">
    <location>
        <begin position="169"/>
        <end position="263"/>
    </location>
</feature>
<feature type="compositionally biased region" description="Low complexity" evidence="3">
    <location>
        <begin position="378"/>
        <end position="389"/>
    </location>
</feature>
<comment type="caution">
    <text evidence="4">The sequence shown here is derived from an EMBL/GenBank/DDBJ whole genome shotgun (WGS) entry which is preliminary data.</text>
</comment>
<dbReference type="OMA" id="QPYARTE"/>
<evidence type="ECO:0000313" key="5">
    <source>
        <dbReference type="Proteomes" id="UP000038009"/>
    </source>
</evidence>
<keyword evidence="5" id="KW-1185">Reference proteome</keyword>
<dbReference type="Gene3D" id="3.80.10.10">
    <property type="entry name" value="Ribonuclease Inhibitor"/>
    <property type="match status" value="1"/>
</dbReference>